<evidence type="ECO:0000256" key="6">
    <source>
        <dbReference type="RuleBase" id="RU361277"/>
    </source>
</evidence>
<dbReference type="Pfam" id="PF08240">
    <property type="entry name" value="ADH_N"/>
    <property type="match status" value="1"/>
</dbReference>
<dbReference type="InterPro" id="IPR020843">
    <property type="entry name" value="ER"/>
</dbReference>
<name>A0A6L7GS41_9ACTN</name>
<comment type="caution">
    <text evidence="8">The sequence shown here is derived from an EMBL/GenBank/DDBJ whole genome shotgun (WGS) entry which is preliminary data.</text>
</comment>
<keyword evidence="5" id="KW-0560">Oxidoreductase</keyword>
<dbReference type="GO" id="GO:0008270">
    <property type="term" value="F:zinc ion binding"/>
    <property type="evidence" value="ECO:0007669"/>
    <property type="project" value="InterPro"/>
</dbReference>
<keyword evidence="4 6" id="KW-0862">Zinc</keyword>
<feature type="domain" description="Enoyl reductase (ER)" evidence="7">
    <location>
        <begin position="8"/>
        <end position="348"/>
    </location>
</feature>
<dbReference type="GO" id="GO:0016491">
    <property type="term" value="F:oxidoreductase activity"/>
    <property type="evidence" value="ECO:0007669"/>
    <property type="project" value="UniProtKB-KW"/>
</dbReference>
<sequence length="351" mass="36947">MKALVYHGPGERAWEDVPDPEVIDPTDAIVRMETTTICGTDLHILKGDVPAVTEGRVLGHEGVGVVTEVGPECTKVAVGDRVIISCVTKCGTCEYCRAGMTSHCQTVGGIGWIFGHLIDGTQAEYVRVPFADNGLIPLPDGVSAEQGTMLSDILPTGFEIGVLYGAVKEGDVVAVVGVGPVGLAAVMTAAAQGASKVIAVDGNKFRLEQSREFGATDTIDVNAGGDISAKLKELSRDGLGVDVSIEAVGIPATFTLALDSVRPGGHVANIGVHGESVEFPIERDWINNLTITTGLVNATTAPVLLERIQQGEIAPQKFITHRFTFDEMDAAYETFANAADEHALKVIISRT</sequence>
<dbReference type="PANTHER" id="PTHR42813:SF4">
    <property type="entry name" value="NADP-DEPENDENT ISOPROPANOL DEHYDROGENASE"/>
    <property type="match status" value="1"/>
</dbReference>
<dbReference type="Proteomes" id="UP000475545">
    <property type="component" value="Unassembled WGS sequence"/>
</dbReference>
<dbReference type="SUPFAM" id="SSF51735">
    <property type="entry name" value="NAD(P)-binding Rossmann-fold domains"/>
    <property type="match status" value="1"/>
</dbReference>
<dbReference type="PROSITE" id="PS00059">
    <property type="entry name" value="ADH_ZINC"/>
    <property type="match status" value="1"/>
</dbReference>
<protein>
    <submittedName>
        <fullName evidence="8">Alcohol dehydrogenase catalytic domain-containing protein</fullName>
    </submittedName>
</protein>
<evidence type="ECO:0000313" key="8">
    <source>
        <dbReference type="EMBL" id="MXP22789.1"/>
    </source>
</evidence>
<reference evidence="8 9" key="1">
    <citation type="submission" date="2019-11" db="EMBL/GenBank/DDBJ databases">
        <title>Gordonia sp. nov., a novel actinobacterium isolated from mangrove soil in Hainan.</title>
        <authorList>
            <person name="Huang X."/>
            <person name="Xie Y."/>
            <person name="Chu X."/>
            <person name="Xiao K."/>
        </authorList>
    </citation>
    <scope>NUCLEOTIDE SEQUENCE [LARGE SCALE GENOMIC DNA]</scope>
    <source>
        <strain evidence="8 9">HNM0687</strain>
    </source>
</reference>
<dbReference type="AlphaFoldDB" id="A0A6L7GS41"/>
<evidence type="ECO:0000256" key="3">
    <source>
        <dbReference type="ARBA" id="ARBA00022723"/>
    </source>
</evidence>
<dbReference type="SUPFAM" id="SSF50129">
    <property type="entry name" value="GroES-like"/>
    <property type="match status" value="1"/>
</dbReference>
<dbReference type="InterPro" id="IPR036291">
    <property type="entry name" value="NAD(P)-bd_dom_sf"/>
</dbReference>
<dbReference type="InterPro" id="IPR011032">
    <property type="entry name" value="GroES-like_sf"/>
</dbReference>
<dbReference type="InterPro" id="IPR013154">
    <property type="entry name" value="ADH-like_N"/>
</dbReference>
<dbReference type="Pfam" id="PF00107">
    <property type="entry name" value="ADH_zinc_N"/>
    <property type="match status" value="1"/>
</dbReference>
<evidence type="ECO:0000256" key="1">
    <source>
        <dbReference type="ARBA" id="ARBA00001947"/>
    </source>
</evidence>
<dbReference type="RefSeq" id="WP_160902978.1">
    <property type="nucleotide sequence ID" value="NZ_CP102850.1"/>
</dbReference>
<evidence type="ECO:0000256" key="5">
    <source>
        <dbReference type="ARBA" id="ARBA00023002"/>
    </source>
</evidence>
<dbReference type="InterPro" id="IPR013149">
    <property type="entry name" value="ADH-like_C"/>
</dbReference>
<keyword evidence="9" id="KW-1185">Reference proteome</keyword>
<dbReference type="Gene3D" id="3.40.50.720">
    <property type="entry name" value="NAD(P)-binding Rossmann-like Domain"/>
    <property type="match status" value="1"/>
</dbReference>
<proteinExistence type="inferred from homology"/>
<evidence type="ECO:0000259" key="7">
    <source>
        <dbReference type="SMART" id="SM00829"/>
    </source>
</evidence>
<keyword evidence="3 6" id="KW-0479">Metal-binding</keyword>
<dbReference type="InterPro" id="IPR002328">
    <property type="entry name" value="ADH_Zn_CS"/>
</dbReference>
<dbReference type="PANTHER" id="PTHR42813">
    <property type="entry name" value="ZINC-TYPE ALCOHOL DEHYDROGENASE-LIKE"/>
    <property type="match status" value="1"/>
</dbReference>
<evidence type="ECO:0000256" key="4">
    <source>
        <dbReference type="ARBA" id="ARBA00022833"/>
    </source>
</evidence>
<dbReference type="Gene3D" id="3.90.180.10">
    <property type="entry name" value="Medium-chain alcohol dehydrogenases, catalytic domain"/>
    <property type="match status" value="1"/>
</dbReference>
<evidence type="ECO:0000256" key="2">
    <source>
        <dbReference type="ARBA" id="ARBA00008072"/>
    </source>
</evidence>
<comment type="similarity">
    <text evidence="2 6">Belongs to the zinc-containing alcohol dehydrogenase family.</text>
</comment>
<accession>A0A6L7GS41</accession>
<dbReference type="EMBL" id="WMBR01000004">
    <property type="protein sequence ID" value="MXP22789.1"/>
    <property type="molecule type" value="Genomic_DNA"/>
</dbReference>
<comment type="cofactor">
    <cofactor evidence="1 6">
        <name>Zn(2+)</name>
        <dbReference type="ChEBI" id="CHEBI:29105"/>
    </cofactor>
</comment>
<evidence type="ECO:0000313" key="9">
    <source>
        <dbReference type="Proteomes" id="UP000475545"/>
    </source>
</evidence>
<organism evidence="8 9">
    <name type="scientific">Gordonia mangrovi</name>
    <dbReference type="NCBI Taxonomy" id="2665643"/>
    <lineage>
        <taxon>Bacteria</taxon>
        <taxon>Bacillati</taxon>
        <taxon>Actinomycetota</taxon>
        <taxon>Actinomycetes</taxon>
        <taxon>Mycobacteriales</taxon>
        <taxon>Gordoniaceae</taxon>
        <taxon>Gordonia</taxon>
    </lineage>
</organism>
<dbReference type="SMART" id="SM00829">
    <property type="entry name" value="PKS_ER"/>
    <property type="match status" value="1"/>
</dbReference>
<gene>
    <name evidence="8" type="ORF">GIY30_15715</name>
</gene>